<dbReference type="GO" id="GO:0006302">
    <property type="term" value="P:double-strand break repair"/>
    <property type="evidence" value="ECO:0007669"/>
    <property type="project" value="EnsemblFungi"/>
</dbReference>
<dbReference type="FunCoup" id="Q0V7B7">
    <property type="interactions" value="863"/>
</dbReference>
<dbReference type="PANTHER" id="PTHR10537">
    <property type="entry name" value="DNA PRIMASE LARGE SUBUNIT"/>
    <property type="match status" value="1"/>
</dbReference>
<dbReference type="GO" id="GO:0003697">
    <property type="term" value="F:single-stranded DNA binding"/>
    <property type="evidence" value="ECO:0007669"/>
    <property type="project" value="EnsemblFungi"/>
</dbReference>
<feature type="domain" description="DNA primase large subunit C-terminal" evidence="10">
    <location>
        <begin position="234"/>
        <end position="416"/>
    </location>
</feature>
<sequence>MIRHDYSRVDPKRRANLDHKRRQFAKAEFQQQTYEHRLNFYVLPPTAEITLEEFETWAINRLKVLSELEACTFRNKGPEETAEYMKGILDKHLPLSLNLEWDEVKEDEKRELREGLLAASGNKKGEEQEWFKVDWERVPELVEQRRVLLKRGKAYVPQREQMSLVVAEFTKKLDDALELTARALPRLDEDDRLAPILAHLSQSFTAPDAAYSSSDANIDGLSAIRASSIDTLSQNFPLCMRNLHTTLRENSHLKHFGRLQYTLFLKGIGLSLEECLVFWRRSFKLIDDDKFQKEYKYNIRHSYGDVGGDANRRGRGYTPYSCQKLLTEPQPGPGQTHGCPYRTYKPDNLIPLLQRIGVNDRDVLKTVKEDVTKQRYHVACNRVFEWSHKREIKKVKDDGSWSATDLDTIVHPNTYFKRSWLLKHLGEGNAGIVNGGDGVEKMEE</sequence>
<reference evidence="12" key="1">
    <citation type="journal article" date="2007" name="Plant Cell">
        <title>Dothideomycete-plant interactions illuminated by genome sequencing and EST analysis of the wheat pathogen Stagonospora nodorum.</title>
        <authorList>
            <person name="Hane J.K."/>
            <person name="Lowe R.G."/>
            <person name="Solomon P.S."/>
            <person name="Tan K.C."/>
            <person name="Schoch C.L."/>
            <person name="Spatafora J.W."/>
            <person name="Crous P.W."/>
            <person name="Kodira C."/>
            <person name="Birren B.W."/>
            <person name="Galagan J.E."/>
            <person name="Torriani S.F."/>
            <person name="McDonald B.A."/>
            <person name="Oliver R.P."/>
        </authorList>
    </citation>
    <scope>NUCLEOTIDE SEQUENCE [LARGE SCALE GENOMIC DNA]</scope>
    <source>
        <strain evidence="12">SN15 / ATCC MYA-4574 / FGSC 10173</strain>
    </source>
</reference>
<evidence type="ECO:0000256" key="8">
    <source>
        <dbReference type="ARBA" id="ARBA00023014"/>
    </source>
</evidence>
<evidence type="ECO:0000256" key="6">
    <source>
        <dbReference type="ARBA" id="ARBA00022723"/>
    </source>
</evidence>
<dbReference type="Pfam" id="PF26466">
    <property type="entry name" value="DNA_primase_lrg_N"/>
    <property type="match status" value="2"/>
</dbReference>
<dbReference type="InterPro" id="IPR007238">
    <property type="entry name" value="DNA_primase_lsu_euk/arc"/>
</dbReference>
<keyword evidence="7" id="KW-0408">Iron</keyword>
<evidence type="ECO:0000256" key="1">
    <source>
        <dbReference type="ARBA" id="ARBA00001966"/>
    </source>
</evidence>
<organism evidence="11 12">
    <name type="scientific">Phaeosphaeria nodorum (strain SN15 / ATCC MYA-4574 / FGSC 10173)</name>
    <name type="common">Glume blotch fungus</name>
    <name type="synonym">Parastagonospora nodorum</name>
    <dbReference type="NCBI Taxonomy" id="321614"/>
    <lineage>
        <taxon>Eukaryota</taxon>
        <taxon>Fungi</taxon>
        <taxon>Dikarya</taxon>
        <taxon>Ascomycota</taxon>
        <taxon>Pezizomycotina</taxon>
        <taxon>Dothideomycetes</taxon>
        <taxon>Pleosporomycetidae</taxon>
        <taxon>Pleosporales</taxon>
        <taxon>Pleosporineae</taxon>
        <taxon>Phaeosphaeriaceae</taxon>
        <taxon>Parastagonospora</taxon>
    </lineage>
</organism>
<dbReference type="Gene3D" id="1.20.930.80">
    <property type="match status" value="2"/>
</dbReference>
<dbReference type="GO" id="GO:0005635">
    <property type="term" value="C:nuclear envelope"/>
    <property type="evidence" value="ECO:0007669"/>
    <property type="project" value="EnsemblFungi"/>
</dbReference>
<gene>
    <name evidence="11" type="ORF">SNOG_00097</name>
</gene>
<dbReference type="InterPro" id="IPR016558">
    <property type="entry name" value="DNA_primase_lsu_euk"/>
</dbReference>
<dbReference type="PANTHER" id="PTHR10537:SF3">
    <property type="entry name" value="DNA PRIMASE LARGE SUBUNIT"/>
    <property type="match status" value="1"/>
</dbReference>
<accession>Q0V7B7</accession>
<dbReference type="GeneID" id="5967714"/>
<proteinExistence type="inferred from homology"/>
<comment type="cofactor">
    <cofactor evidence="1">
        <name>[4Fe-4S] cluster</name>
        <dbReference type="ChEBI" id="CHEBI:49883"/>
    </cofactor>
</comment>
<evidence type="ECO:0000256" key="2">
    <source>
        <dbReference type="ARBA" id="ARBA00010564"/>
    </source>
</evidence>
<dbReference type="RefSeq" id="XP_001790793.1">
    <property type="nucleotide sequence ID" value="XM_001790741.1"/>
</dbReference>
<dbReference type="GO" id="GO:0051539">
    <property type="term" value="F:4 iron, 4 sulfur cluster binding"/>
    <property type="evidence" value="ECO:0007669"/>
    <property type="project" value="UniProtKB-KW"/>
</dbReference>
<dbReference type="InParanoid" id="Q0V7B7"/>
<evidence type="ECO:0000256" key="3">
    <source>
        <dbReference type="ARBA" id="ARBA00022485"/>
    </source>
</evidence>
<evidence type="ECO:0000256" key="5">
    <source>
        <dbReference type="ARBA" id="ARBA00022705"/>
    </source>
</evidence>
<name>Q0V7B7_PHANO</name>
<dbReference type="GO" id="GO:0006269">
    <property type="term" value="P:DNA replication, synthesis of primer"/>
    <property type="evidence" value="ECO:0000318"/>
    <property type="project" value="GO_Central"/>
</dbReference>
<dbReference type="GO" id="GO:0006270">
    <property type="term" value="P:DNA replication initiation"/>
    <property type="evidence" value="ECO:0000318"/>
    <property type="project" value="GO_Central"/>
</dbReference>
<dbReference type="HOGENOM" id="CLU_026253_1_0_1"/>
<evidence type="ECO:0000256" key="7">
    <source>
        <dbReference type="ARBA" id="ARBA00023004"/>
    </source>
</evidence>
<keyword evidence="6" id="KW-0479">Metal-binding</keyword>
<keyword evidence="9" id="KW-0238">DNA-binding</keyword>
<dbReference type="GO" id="GO:0003899">
    <property type="term" value="F:DNA-directed RNA polymerase activity"/>
    <property type="evidence" value="ECO:0007669"/>
    <property type="project" value="EnsemblFungi"/>
</dbReference>
<evidence type="ECO:0000313" key="11">
    <source>
        <dbReference type="EMBL" id="EAT91592.2"/>
    </source>
</evidence>
<keyword evidence="5" id="KW-0235">DNA replication</keyword>
<dbReference type="VEuPathDB" id="FungiDB:JI435_000970"/>
<dbReference type="KEGG" id="pno:SNOG_00097"/>
<keyword evidence="4" id="KW-0639">Primosome</keyword>
<dbReference type="AlphaFoldDB" id="Q0V7B7"/>
<dbReference type="STRING" id="321614.Q0V7B7"/>
<dbReference type="Proteomes" id="UP000001055">
    <property type="component" value="Unassembled WGS sequence"/>
</dbReference>
<dbReference type="GO" id="GO:0046872">
    <property type="term" value="F:metal ion binding"/>
    <property type="evidence" value="ECO:0007669"/>
    <property type="project" value="UniProtKB-KW"/>
</dbReference>
<dbReference type="CDD" id="cd07322">
    <property type="entry name" value="PriL_PriS_Eukaryotic"/>
    <property type="match status" value="1"/>
</dbReference>
<protein>
    <recommendedName>
        <fullName evidence="10">DNA primase large subunit C-terminal domain-containing protein</fullName>
    </recommendedName>
</protein>
<keyword evidence="3" id="KW-0004">4Fe-4S</keyword>
<keyword evidence="8" id="KW-0411">Iron-sulfur</keyword>
<evidence type="ECO:0000259" key="10">
    <source>
        <dbReference type="Pfam" id="PF04104"/>
    </source>
</evidence>
<comment type="similarity">
    <text evidence="2">Belongs to the eukaryotic-type primase large subunit family.</text>
</comment>
<dbReference type="InterPro" id="IPR058560">
    <property type="entry name" value="DNA_primase_C"/>
</dbReference>
<dbReference type="EMBL" id="CH445325">
    <property type="protein sequence ID" value="EAT91592.2"/>
    <property type="molecule type" value="Genomic_DNA"/>
</dbReference>
<dbReference type="eggNOG" id="KOG2267">
    <property type="taxonomic scope" value="Eukaryota"/>
</dbReference>
<dbReference type="GO" id="GO:0005658">
    <property type="term" value="C:alpha DNA polymerase:primase complex"/>
    <property type="evidence" value="ECO:0000318"/>
    <property type="project" value="GO_Central"/>
</dbReference>
<dbReference type="Pfam" id="PF04104">
    <property type="entry name" value="DNA_primase_lrg"/>
    <property type="match status" value="1"/>
</dbReference>
<evidence type="ECO:0000256" key="4">
    <source>
        <dbReference type="ARBA" id="ARBA00022515"/>
    </source>
</evidence>
<evidence type="ECO:0000256" key="9">
    <source>
        <dbReference type="ARBA" id="ARBA00023125"/>
    </source>
</evidence>
<evidence type="ECO:0000313" key="12">
    <source>
        <dbReference type="Proteomes" id="UP000001055"/>
    </source>
</evidence>